<proteinExistence type="inferred from homology"/>
<gene>
    <name evidence="2" type="ORF">NUH88_19575</name>
</gene>
<dbReference type="RefSeq" id="WP_257768343.1">
    <property type="nucleotide sequence ID" value="NZ_CP102480.1"/>
</dbReference>
<reference evidence="2" key="1">
    <citation type="submission" date="2022-08" db="EMBL/GenBank/DDBJ databases">
        <title>Nisaea acidiphila sp. nov., isolated from a marine algal debris and emended description of the genus Nisaea Urios et al. 2008.</title>
        <authorList>
            <person name="Kwon K."/>
        </authorList>
    </citation>
    <scope>NUCLEOTIDE SEQUENCE</scope>
    <source>
        <strain evidence="2">MEBiC11861</strain>
    </source>
</reference>
<dbReference type="PANTHER" id="PTHR30615">
    <property type="entry name" value="UNCHARACTERIZED PROTEIN YJBQ-RELATED"/>
    <property type="match status" value="1"/>
</dbReference>
<dbReference type="PROSITE" id="PS01314">
    <property type="entry name" value="UPF0047"/>
    <property type="match status" value="1"/>
</dbReference>
<accession>A0A9J7APP4</accession>
<name>A0A9J7APP4_9PROT</name>
<dbReference type="SUPFAM" id="SSF111038">
    <property type="entry name" value="YjbQ-like"/>
    <property type="match status" value="1"/>
</dbReference>
<evidence type="ECO:0000313" key="3">
    <source>
        <dbReference type="Proteomes" id="UP001060336"/>
    </source>
</evidence>
<dbReference type="NCBIfam" id="TIGR00149">
    <property type="entry name" value="TIGR00149_YjbQ"/>
    <property type="match status" value="1"/>
</dbReference>
<dbReference type="Proteomes" id="UP001060336">
    <property type="component" value="Chromosome"/>
</dbReference>
<dbReference type="Gene3D" id="2.60.120.460">
    <property type="entry name" value="YjbQ-like"/>
    <property type="match status" value="1"/>
</dbReference>
<dbReference type="InterPro" id="IPR001602">
    <property type="entry name" value="UPF0047_YjbQ-like"/>
</dbReference>
<dbReference type="EMBL" id="CP102480">
    <property type="protein sequence ID" value="UUX49587.1"/>
    <property type="molecule type" value="Genomic_DNA"/>
</dbReference>
<organism evidence="2 3">
    <name type="scientific">Nisaea acidiphila</name>
    <dbReference type="NCBI Taxonomy" id="1862145"/>
    <lineage>
        <taxon>Bacteria</taxon>
        <taxon>Pseudomonadati</taxon>
        <taxon>Pseudomonadota</taxon>
        <taxon>Alphaproteobacteria</taxon>
        <taxon>Rhodospirillales</taxon>
        <taxon>Thalassobaculaceae</taxon>
        <taxon>Nisaea</taxon>
    </lineage>
</organism>
<dbReference type="KEGG" id="naci:NUH88_19575"/>
<dbReference type="AlphaFoldDB" id="A0A9J7APP4"/>
<sequence>MNSVVSRQAQEILPVGSRGTGFYDVTREVAHWVGGTGIGTGLLTLFIRHTSASLTIQENADPDVRADLADYLATIAPEDPGRYRHGIEGPDDMPAHIRTMLTQTSLTIPVGNGRPLLGTWQGIYLIEHRRAPHRREIVMHLLGE</sequence>
<protein>
    <submittedName>
        <fullName evidence="2">Secondary thiamine-phosphate synthase enzyme YjbQ</fullName>
    </submittedName>
</protein>
<evidence type="ECO:0000256" key="1">
    <source>
        <dbReference type="ARBA" id="ARBA00005534"/>
    </source>
</evidence>
<dbReference type="PANTHER" id="PTHR30615:SF8">
    <property type="entry name" value="UPF0047 PROTEIN C4A8.02C"/>
    <property type="match status" value="1"/>
</dbReference>
<evidence type="ECO:0000313" key="2">
    <source>
        <dbReference type="EMBL" id="UUX49587.1"/>
    </source>
</evidence>
<comment type="similarity">
    <text evidence="1">Belongs to the UPF0047 family.</text>
</comment>
<keyword evidence="3" id="KW-1185">Reference proteome</keyword>
<dbReference type="InterPro" id="IPR035917">
    <property type="entry name" value="YjbQ-like_sf"/>
</dbReference>
<dbReference type="PIRSF" id="PIRSF004681">
    <property type="entry name" value="UCP004681"/>
    <property type="match status" value="1"/>
</dbReference>
<dbReference type="Pfam" id="PF01894">
    <property type="entry name" value="YjbQ"/>
    <property type="match status" value="1"/>
</dbReference>